<gene>
    <name evidence="9" type="primary">mtnK</name>
    <name evidence="9" type="ORF">CJ014_06595</name>
</gene>
<evidence type="ECO:0000256" key="3">
    <source>
        <dbReference type="ARBA" id="ARBA00012128"/>
    </source>
</evidence>
<dbReference type="InterPro" id="IPR009212">
    <property type="entry name" value="Methylthioribose_kinase"/>
</dbReference>
<evidence type="ECO:0000256" key="4">
    <source>
        <dbReference type="ARBA" id="ARBA00022679"/>
    </source>
</evidence>
<evidence type="ECO:0000313" key="9">
    <source>
        <dbReference type="EMBL" id="PIP00396.1"/>
    </source>
</evidence>
<dbReference type="SUPFAM" id="SSF56112">
    <property type="entry name" value="Protein kinase-like (PK-like)"/>
    <property type="match status" value="1"/>
</dbReference>
<name>A0A2G9X0C3_9HYPH</name>
<keyword evidence="5" id="KW-0547">Nucleotide-binding</keyword>
<evidence type="ECO:0000256" key="2">
    <source>
        <dbReference type="ARBA" id="ARBA00011738"/>
    </source>
</evidence>
<keyword evidence="6 9" id="KW-0418">Kinase</keyword>
<dbReference type="Gene3D" id="3.90.1200.10">
    <property type="match status" value="1"/>
</dbReference>
<dbReference type="AlphaFoldDB" id="A0A2G9X0C3"/>
<dbReference type="GO" id="GO:0009086">
    <property type="term" value="P:methionine biosynthetic process"/>
    <property type="evidence" value="ECO:0007669"/>
    <property type="project" value="InterPro"/>
</dbReference>
<evidence type="ECO:0000256" key="7">
    <source>
        <dbReference type="ARBA" id="ARBA00022840"/>
    </source>
</evidence>
<organism evidence="9 10">
    <name type="scientific">Pleomorphomonas carboxyditropha</name>
    <dbReference type="NCBI Taxonomy" id="2023338"/>
    <lineage>
        <taxon>Bacteria</taxon>
        <taxon>Pseudomonadati</taxon>
        <taxon>Pseudomonadota</taxon>
        <taxon>Alphaproteobacteria</taxon>
        <taxon>Hyphomicrobiales</taxon>
        <taxon>Pleomorphomonadaceae</taxon>
        <taxon>Pleomorphomonas</taxon>
    </lineage>
</organism>
<dbReference type="Proteomes" id="UP000231070">
    <property type="component" value="Unassembled WGS sequence"/>
</dbReference>
<sequence length="485" mass="53580">MLQPIEFRAGHSRIGAKQRPLLLCRWRPFAILPQQPTFFATAPSGGAGRSNVLDTPNSHYRILDAATLAGYLATLPAVRDRLGGGPDDWRIRDVADGNLNSVFLVDGPHGGLCVKQALPYARIHGEGWPLDINRAIYENAYSERLAPHVGALAPEILHFDAEQFVIVMEKLEPHIILRRALIDGVRYPKVPAAVADYIARASFFTSDLAASFEAKAADVALFSRNLSLQRISADLIFTDPYQTVWRNKVIEPHLAAWGDAFRSDLDIKTAVARLRAIYFTKTQSLIHGDLHSGSVMVTADDTRVIDGEFAWVGPSGFDVGNFIAHYAMAWFAKARQPGDPAERAGFRDIIAEDIVTFHETFRRRFLDIWRTEDNGGDAYPAAHFAGPAGAARLESLRQAYLDDIFRDAIGFLALKIIRRVLGYAQIADFLVIAEPEAQARAKAGALALARSLLLHPDRYPDIAAIVGALPRFDDIGLDPRPSRSW</sequence>
<dbReference type="NCBIfam" id="TIGR01767">
    <property type="entry name" value="MTRK"/>
    <property type="match status" value="1"/>
</dbReference>
<proteinExistence type="inferred from homology"/>
<comment type="subunit">
    <text evidence="2">Homodimer.</text>
</comment>
<dbReference type="Pfam" id="PF01636">
    <property type="entry name" value="APH"/>
    <property type="match status" value="1"/>
</dbReference>
<dbReference type="OrthoDB" id="9777791at2"/>
<accession>A0A2G9X0C3</accession>
<dbReference type="PANTHER" id="PTHR34273">
    <property type="entry name" value="METHYLTHIORIBOSE KINASE"/>
    <property type="match status" value="1"/>
</dbReference>
<protein>
    <recommendedName>
        <fullName evidence="3">S-methyl-5-thioribose kinase</fullName>
        <ecNumber evidence="3">2.7.1.100</ecNumber>
    </recommendedName>
</protein>
<dbReference type="InterPro" id="IPR011009">
    <property type="entry name" value="Kinase-like_dom_sf"/>
</dbReference>
<dbReference type="PANTHER" id="PTHR34273:SF2">
    <property type="entry name" value="METHYLTHIORIBOSE KINASE"/>
    <property type="match status" value="1"/>
</dbReference>
<comment type="similarity">
    <text evidence="1">Belongs to the methylthioribose kinase family.</text>
</comment>
<dbReference type="EC" id="2.7.1.100" evidence="3"/>
<evidence type="ECO:0000259" key="8">
    <source>
        <dbReference type="Pfam" id="PF01636"/>
    </source>
</evidence>
<evidence type="ECO:0000313" key="10">
    <source>
        <dbReference type="Proteomes" id="UP000231070"/>
    </source>
</evidence>
<evidence type="ECO:0000256" key="1">
    <source>
        <dbReference type="ARBA" id="ARBA00010165"/>
    </source>
</evidence>
<feature type="domain" description="Aminoglycoside phosphotransferase" evidence="8">
    <location>
        <begin position="91"/>
        <end position="334"/>
    </location>
</feature>
<dbReference type="InterPro" id="IPR002575">
    <property type="entry name" value="Aminoglycoside_PTrfase"/>
</dbReference>
<dbReference type="GO" id="GO:0005524">
    <property type="term" value="F:ATP binding"/>
    <property type="evidence" value="ECO:0007669"/>
    <property type="project" value="UniProtKB-KW"/>
</dbReference>
<keyword evidence="4" id="KW-0808">Transferase</keyword>
<evidence type="ECO:0000256" key="6">
    <source>
        <dbReference type="ARBA" id="ARBA00022777"/>
    </source>
</evidence>
<keyword evidence="7" id="KW-0067">ATP-binding</keyword>
<dbReference type="GO" id="GO:0046522">
    <property type="term" value="F:S-methyl-5-thioribose kinase activity"/>
    <property type="evidence" value="ECO:0007669"/>
    <property type="project" value="UniProtKB-EC"/>
</dbReference>
<reference evidence="9 10" key="1">
    <citation type="submission" date="2017-08" db="EMBL/GenBank/DDBJ databases">
        <title>Pleomorphomonas carboxidotrophicus sp. nov., a new mesophilic hydrogenogenic carboxidotroph.</title>
        <authorList>
            <person name="Esquivel-Elizondo S."/>
            <person name="Krajmalnik-Brown R."/>
            <person name="Maldonado J."/>
        </authorList>
    </citation>
    <scope>NUCLEOTIDE SEQUENCE [LARGE SCALE GENOMIC DNA]</scope>
    <source>
        <strain evidence="9 10">SVCO-16</strain>
    </source>
</reference>
<comment type="caution">
    <text evidence="9">The sequence shown here is derived from an EMBL/GenBank/DDBJ whole genome shotgun (WGS) entry which is preliminary data.</text>
</comment>
<dbReference type="Gene3D" id="3.30.200.20">
    <property type="entry name" value="Phosphorylase Kinase, domain 1"/>
    <property type="match status" value="1"/>
</dbReference>
<dbReference type="EMBL" id="NQVN01000002">
    <property type="protein sequence ID" value="PIP00396.1"/>
    <property type="molecule type" value="Genomic_DNA"/>
</dbReference>
<keyword evidence="10" id="KW-1185">Reference proteome</keyword>
<evidence type="ECO:0000256" key="5">
    <source>
        <dbReference type="ARBA" id="ARBA00022741"/>
    </source>
</evidence>